<name>A0A2H0VMH0_9BACT</name>
<dbReference type="Proteomes" id="UP000230730">
    <property type="component" value="Unassembled WGS sequence"/>
</dbReference>
<comment type="caution">
    <text evidence="1">The sequence shown here is derived from an EMBL/GenBank/DDBJ whole genome shotgun (WGS) entry which is preliminary data.</text>
</comment>
<protein>
    <submittedName>
        <fullName evidence="1">Uncharacterized protein</fullName>
    </submittedName>
</protein>
<accession>A0A2H0VMH0</accession>
<dbReference type="AlphaFoldDB" id="A0A2H0VMH0"/>
<organism evidence="1 2">
    <name type="scientific">Candidatus Collierbacteria bacterium CG10_big_fil_rev_8_21_14_0_10_43_36</name>
    <dbReference type="NCBI Taxonomy" id="1974534"/>
    <lineage>
        <taxon>Bacteria</taxon>
        <taxon>Candidatus Collieribacteriota</taxon>
    </lineage>
</organism>
<reference evidence="2" key="1">
    <citation type="submission" date="2017-09" db="EMBL/GenBank/DDBJ databases">
        <title>Depth-based differentiation of microbial function through sediment-hosted aquifers and enrichment of novel symbionts in the deep terrestrial subsurface.</title>
        <authorList>
            <person name="Probst A.J."/>
            <person name="Ladd B."/>
            <person name="Jarett J.K."/>
            <person name="Geller-Mcgrath D.E."/>
            <person name="Sieber C.M.K."/>
            <person name="Emerson J.B."/>
            <person name="Anantharaman K."/>
            <person name="Thomas B.C."/>
            <person name="Malmstrom R."/>
            <person name="Stieglmeier M."/>
            <person name="Klingl A."/>
            <person name="Woyke T."/>
            <person name="Ryan C.M."/>
            <person name="Banfield J.F."/>
        </authorList>
    </citation>
    <scope>NUCLEOTIDE SEQUENCE [LARGE SCALE GENOMIC DNA]</scope>
</reference>
<dbReference type="EMBL" id="PFAE01000058">
    <property type="protein sequence ID" value="PIR99529.1"/>
    <property type="molecule type" value="Genomic_DNA"/>
</dbReference>
<evidence type="ECO:0000313" key="1">
    <source>
        <dbReference type="EMBL" id="PIR99529.1"/>
    </source>
</evidence>
<sequence length="205" mass="23436">MNGKPYLLEVKEEKKNKEPIWYDGILKDLKDATDINSAEEVWKRAIDSLREHKVVFPHDTSTIDGDPGNSLRLKIFFAADFLDGKTNDRWVSKEAALKFLKNNLGVGRGGETIGNKFTIDDKRAKEEYFVGLMEIADPKKWNEMIDILKGLSAVDRDYGFGYLKVAYEWYTDPEKIKAIKGGWNLWKDTFAPILNKLGIKMDGIV</sequence>
<evidence type="ECO:0000313" key="2">
    <source>
        <dbReference type="Proteomes" id="UP000230730"/>
    </source>
</evidence>
<gene>
    <name evidence="1" type="ORF">COT86_03525</name>
</gene>
<proteinExistence type="predicted"/>